<keyword evidence="2" id="KW-0819">tRNA processing</keyword>
<dbReference type="EMBL" id="JH767166">
    <property type="protein sequence ID" value="EQC31928.1"/>
    <property type="molecule type" value="Genomic_DNA"/>
</dbReference>
<dbReference type="OrthoDB" id="61519at2759"/>
<dbReference type="GeneID" id="19951172"/>
<name>T0RHZ7_SAPDV</name>
<dbReference type="OMA" id="HERSHRT"/>
<dbReference type="Proteomes" id="UP000030762">
    <property type="component" value="Unassembled WGS sequence"/>
</dbReference>
<evidence type="ECO:0000256" key="2">
    <source>
        <dbReference type="ARBA" id="ARBA00022694"/>
    </source>
</evidence>
<dbReference type="STRING" id="1156394.T0RHZ7"/>
<reference evidence="3 4" key="1">
    <citation type="submission" date="2012-04" db="EMBL/GenBank/DDBJ databases">
        <title>The Genome Sequence of Saprolegnia declina VS20.</title>
        <authorList>
            <consortium name="The Broad Institute Genome Sequencing Platform"/>
            <person name="Russ C."/>
            <person name="Nusbaum C."/>
            <person name="Tyler B."/>
            <person name="van West P."/>
            <person name="Dieguez-Uribeondo J."/>
            <person name="de Bruijn I."/>
            <person name="Tripathy S."/>
            <person name="Jiang R."/>
            <person name="Young S.K."/>
            <person name="Zeng Q."/>
            <person name="Gargeya S."/>
            <person name="Fitzgerald M."/>
            <person name="Haas B."/>
            <person name="Abouelleil A."/>
            <person name="Alvarado L."/>
            <person name="Arachchi H.M."/>
            <person name="Berlin A."/>
            <person name="Chapman S.B."/>
            <person name="Goldberg J."/>
            <person name="Griggs A."/>
            <person name="Gujja S."/>
            <person name="Hansen M."/>
            <person name="Howarth C."/>
            <person name="Imamovic A."/>
            <person name="Larimer J."/>
            <person name="McCowen C."/>
            <person name="Montmayeur A."/>
            <person name="Murphy C."/>
            <person name="Neiman D."/>
            <person name="Pearson M."/>
            <person name="Priest M."/>
            <person name="Roberts A."/>
            <person name="Saif S."/>
            <person name="Shea T."/>
            <person name="Sisk P."/>
            <person name="Sykes S."/>
            <person name="Wortman J."/>
            <person name="Nusbaum C."/>
            <person name="Birren B."/>
        </authorList>
    </citation>
    <scope>NUCLEOTIDE SEQUENCE [LARGE SCALE GENOMIC DNA]</scope>
    <source>
        <strain evidence="3 4">VS20</strain>
    </source>
</reference>
<proteinExistence type="inferred from homology"/>
<keyword evidence="4" id="KW-1185">Reference proteome</keyword>
<dbReference type="VEuPathDB" id="FungiDB:SDRG_10445"/>
<dbReference type="AlphaFoldDB" id="T0RHZ7"/>
<sequence length="132" mass="14609">MTAAPSSVHAKFALPTEHCFARLQLSLIVPLTGADSFELQPMQTKLALSSVLKQVFGTLAVATHPFDLLSHERSHRTLHRYSCIVRVEARSMSTLWGAWAMVTSIDKMPCKVEVQQVGATLMDLASPRYLDL</sequence>
<gene>
    <name evidence="3" type="ORF">SDRG_10445</name>
</gene>
<evidence type="ECO:0000313" key="3">
    <source>
        <dbReference type="EMBL" id="EQC31928.1"/>
    </source>
</evidence>
<comment type="similarity">
    <text evidence="1">Belongs to the eukaryotic/archaeal RNase P protein component 2 family.</text>
</comment>
<dbReference type="GO" id="GO:0030677">
    <property type="term" value="C:ribonuclease P complex"/>
    <property type="evidence" value="ECO:0007669"/>
    <property type="project" value="InterPro"/>
</dbReference>
<dbReference type="GO" id="GO:0001682">
    <property type="term" value="P:tRNA 5'-leader removal"/>
    <property type="evidence" value="ECO:0007669"/>
    <property type="project" value="InterPro"/>
</dbReference>
<accession>T0RHZ7</accession>
<dbReference type="eggNOG" id="ENOG502SBBI">
    <property type="taxonomic scope" value="Eukaryota"/>
</dbReference>
<dbReference type="SUPFAM" id="SSF160350">
    <property type="entry name" value="Rnp2-like"/>
    <property type="match status" value="1"/>
</dbReference>
<dbReference type="RefSeq" id="XP_008614656.1">
    <property type="nucleotide sequence ID" value="XM_008616434.1"/>
</dbReference>
<evidence type="ECO:0000313" key="4">
    <source>
        <dbReference type="Proteomes" id="UP000030762"/>
    </source>
</evidence>
<dbReference type="InterPro" id="IPR002759">
    <property type="entry name" value="Pop5/Rpp14/Rnp2-like"/>
</dbReference>
<evidence type="ECO:0000256" key="1">
    <source>
        <dbReference type="ARBA" id="ARBA00010800"/>
    </source>
</evidence>
<dbReference type="InterPro" id="IPR038085">
    <property type="entry name" value="Rnp2-like_sf"/>
</dbReference>
<dbReference type="Pfam" id="PF01900">
    <property type="entry name" value="RNase_P_Rpp14"/>
    <property type="match status" value="1"/>
</dbReference>
<protein>
    <submittedName>
        <fullName evidence="3">Uncharacterized protein</fullName>
    </submittedName>
</protein>
<dbReference type="Gene3D" id="3.30.70.3250">
    <property type="entry name" value="Ribonuclease P, Pop5 subunit"/>
    <property type="match status" value="1"/>
</dbReference>
<dbReference type="InParanoid" id="T0RHZ7"/>
<organism evidence="3 4">
    <name type="scientific">Saprolegnia diclina (strain VS20)</name>
    <dbReference type="NCBI Taxonomy" id="1156394"/>
    <lineage>
        <taxon>Eukaryota</taxon>
        <taxon>Sar</taxon>
        <taxon>Stramenopiles</taxon>
        <taxon>Oomycota</taxon>
        <taxon>Saprolegniomycetes</taxon>
        <taxon>Saprolegniales</taxon>
        <taxon>Saprolegniaceae</taxon>
        <taxon>Saprolegnia</taxon>
    </lineage>
</organism>